<dbReference type="SUPFAM" id="SSF52540">
    <property type="entry name" value="P-loop containing nucleoside triphosphate hydrolases"/>
    <property type="match status" value="3"/>
</dbReference>
<accession>A0A5N5D4T8</accession>
<sequence length="944" mass="105012">MALVGLEKVKRQVLAIKDKVEICKKQETDLKKERFNIIFQGNPGTGKTTVARLYAKFLHSVGVLESDQVKETSGSKLASKGSRGTKRMLKKMMGYYSGGVLFIDEAYQLVTSTSGRQALDILLTMMENNVGRLAVIFAGYHDDMEPLFEHNPGLLSRIPYTLQFDDFSDPELWRVLCDKIEDRYGGRMRVEEGIEGLWIHVAIRRLARSRKSKGFGNARSVENLLAAIAERQTTRIKVEYRKGEEPDLHYFTKEDLIGPDPTKVDFTSRAWTQLQEMIGLDSVKASIKATIEMIKRNYGRELREEKPLQVSLNQVFVGSPGTGKTTVAKLYGQILAELGLLSKGDVVLKNPSDFIGDAVGKSEAKTRGILAATVGKVLIIDEAYMLDAGSDATAGRQADPYREGVINTIVAEVQGNLGEDRCIILTGYEDRMKALFRNTNPGLARRFPIERAFRFENFDIDQLMQVMRLKMHQQDIRATDRALAVARGVLERALMRPSFSNGGEVERCLADAKSNHEARQAKRPESEQEAGTLLEAEDFDLECGRLVDDAKSSCRDILGGLVDESIIETLEEYQRLWRVAKQRGCDARKLVPTRLLFKGGPGTGKTTVARTLGRLFYNMGLLATDEVVECSVTDMIGQYVGQTAPKAREQLRKGLGKVLLIDEVHHIGGVGGYGAEALKEIVAFLNNPWHRDRLVVVLIGLPKHIDLLMAVVPSLSGHFPDELLFPDLTPQACIDLLARELAHQRIIPHPDPALLLSDDERETRWDGGLKERGLKHYLHAMCRVPMWGNARDVQTLADRIARRHMLSGGIGAESAEALPLSPETVRRCAEDLLATLTGRWTASMDASMASAKGEQQVQADTFSAPQPPATSMLQDIKEEYFSDEDEDEVADVDESQDVDTQALLRQMGVCEAGYSWRREGAGWRCEGGSHYVDDTQLADFAGRQ</sequence>
<keyword evidence="3" id="KW-0067">ATP-binding</keyword>
<dbReference type="InterPro" id="IPR050773">
    <property type="entry name" value="CbxX/CfxQ_RuBisCO_ESX"/>
</dbReference>
<dbReference type="GO" id="GO:0005524">
    <property type="term" value="F:ATP binding"/>
    <property type="evidence" value="ECO:0007669"/>
    <property type="project" value="UniProtKB-KW"/>
</dbReference>
<dbReference type="AlphaFoldDB" id="A0A5N5D4T8"/>
<keyword evidence="6" id="KW-1185">Reference proteome</keyword>
<gene>
    <name evidence="5" type="primary">cbxXC</name>
    <name evidence="5" type="ORF">DBV05_g8600</name>
</gene>
<dbReference type="Gene3D" id="3.40.50.300">
    <property type="entry name" value="P-loop containing nucleotide triphosphate hydrolases"/>
    <property type="match status" value="3"/>
</dbReference>
<feature type="domain" description="AAA+ ATPase" evidence="4">
    <location>
        <begin position="591"/>
        <end position="725"/>
    </location>
</feature>
<dbReference type="InterPro" id="IPR003593">
    <property type="entry name" value="AAA+_ATPase"/>
</dbReference>
<evidence type="ECO:0000256" key="2">
    <source>
        <dbReference type="ARBA" id="ARBA00022741"/>
    </source>
</evidence>
<evidence type="ECO:0000256" key="3">
    <source>
        <dbReference type="ARBA" id="ARBA00022840"/>
    </source>
</evidence>
<keyword evidence="2" id="KW-0547">Nucleotide-binding</keyword>
<evidence type="ECO:0000256" key="1">
    <source>
        <dbReference type="ARBA" id="ARBA00010378"/>
    </source>
</evidence>
<dbReference type="PANTHER" id="PTHR43392:SF2">
    <property type="entry name" value="AAA-TYPE ATPASE FAMILY PROTEIN _ ANKYRIN REPEAT FAMILY PROTEIN"/>
    <property type="match status" value="1"/>
</dbReference>
<dbReference type="InterPro" id="IPR003959">
    <property type="entry name" value="ATPase_AAA_core"/>
</dbReference>
<dbReference type="OrthoDB" id="2423195at2759"/>
<dbReference type="FunFam" id="3.40.50.300:FF:000216">
    <property type="entry name" value="Type VII secretion ATPase EccA"/>
    <property type="match status" value="2"/>
</dbReference>
<dbReference type="Proteomes" id="UP000325902">
    <property type="component" value="Unassembled WGS sequence"/>
</dbReference>
<comment type="caution">
    <text evidence="5">The sequence shown here is derived from an EMBL/GenBank/DDBJ whole genome shotgun (WGS) entry which is preliminary data.</text>
</comment>
<dbReference type="PRINTS" id="PR00819">
    <property type="entry name" value="CBXCFQXSUPER"/>
</dbReference>
<dbReference type="GO" id="GO:0016887">
    <property type="term" value="F:ATP hydrolysis activity"/>
    <property type="evidence" value="ECO:0007669"/>
    <property type="project" value="InterPro"/>
</dbReference>
<dbReference type="InterPro" id="IPR000641">
    <property type="entry name" value="CbxX/CfxQ"/>
</dbReference>
<comment type="similarity">
    <text evidence="1">Belongs to the CbxX/CfxQ family.</text>
</comment>
<evidence type="ECO:0000313" key="5">
    <source>
        <dbReference type="EMBL" id="KAB2572745.1"/>
    </source>
</evidence>
<organism evidence="5 6">
    <name type="scientific">Lasiodiplodia theobromae</name>
    <dbReference type="NCBI Taxonomy" id="45133"/>
    <lineage>
        <taxon>Eukaryota</taxon>
        <taxon>Fungi</taxon>
        <taxon>Dikarya</taxon>
        <taxon>Ascomycota</taxon>
        <taxon>Pezizomycotina</taxon>
        <taxon>Dothideomycetes</taxon>
        <taxon>Dothideomycetes incertae sedis</taxon>
        <taxon>Botryosphaeriales</taxon>
        <taxon>Botryosphaeriaceae</taxon>
        <taxon>Lasiodiplodia</taxon>
    </lineage>
</organism>
<dbReference type="Gene3D" id="1.10.8.60">
    <property type="match status" value="2"/>
</dbReference>
<dbReference type="PANTHER" id="PTHR43392">
    <property type="entry name" value="AAA-TYPE ATPASE FAMILY PROTEIN / ANKYRIN REPEAT FAMILY PROTEIN"/>
    <property type="match status" value="1"/>
</dbReference>
<dbReference type="Pfam" id="PF17866">
    <property type="entry name" value="AAA_lid_6"/>
    <property type="match status" value="2"/>
</dbReference>
<protein>
    <submittedName>
        <fullName evidence="5">Protein CbxX</fullName>
    </submittedName>
</protein>
<dbReference type="InterPro" id="IPR041627">
    <property type="entry name" value="AAA_lid_6"/>
</dbReference>
<feature type="domain" description="AAA+ ATPase" evidence="4">
    <location>
        <begin position="33"/>
        <end position="168"/>
    </location>
</feature>
<dbReference type="Pfam" id="PF00004">
    <property type="entry name" value="AAA"/>
    <property type="match status" value="3"/>
</dbReference>
<reference evidence="5 6" key="1">
    <citation type="journal article" date="2019" name="Sci. Rep.">
        <title>A multi-omics analysis of the grapevine pathogen Lasiodiplodia theobromae reveals that temperature affects the expression of virulence- and pathogenicity-related genes.</title>
        <authorList>
            <person name="Felix C."/>
            <person name="Meneses R."/>
            <person name="Goncalves M.F.M."/>
            <person name="Tilleman L."/>
            <person name="Duarte A.S."/>
            <person name="Jorrin-Novo J.V."/>
            <person name="Van de Peer Y."/>
            <person name="Deforce D."/>
            <person name="Van Nieuwerburgh F."/>
            <person name="Esteves A.C."/>
            <person name="Alves A."/>
        </authorList>
    </citation>
    <scope>NUCLEOTIDE SEQUENCE [LARGE SCALE GENOMIC DNA]</scope>
    <source>
        <strain evidence="5 6">LA-SOL3</strain>
    </source>
</reference>
<name>A0A5N5D4T8_9PEZI</name>
<proteinExistence type="inferred from homology"/>
<feature type="domain" description="AAA+ ATPase" evidence="4">
    <location>
        <begin position="310"/>
        <end position="453"/>
    </location>
</feature>
<evidence type="ECO:0000313" key="6">
    <source>
        <dbReference type="Proteomes" id="UP000325902"/>
    </source>
</evidence>
<dbReference type="EMBL" id="VCHE01000072">
    <property type="protein sequence ID" value="KAB2572745.1"/>
    <property type="molecule type" value="Genomic_DNA"/>
</dbReference>
<dbReference type="CDD" id="cd00009">
    <property type="entry name" value="AAA"/>
    <property type="match status" value="3"/>
</dbReference>
<evidence type="ECO:0000259" key="4">
    <source>
        <dbReference type="SMART" id="SM00382"/>
    </source>
</evidence>
<dbReference type="FunFam" id="1.10.8.60:FF:000160">
    <property type="entry name" value="WGS project CABT00000000 data, contig 2.55"/>
    <property type="match status" value="1"/>
</dbReference>
<dbReference type="SMART" id="SM00382">
    <property type="entry name" value="AAA"/>
    <property type="match status" value="3"/>
</dbReference>
<dbReference type="InterPro" id="IPR027417">
    <property type="entry name" value="P-loop_NTPase"/>
</dbReference>